<organism evidence="2 3">
    <name type="scientific">Halorubrum xinjiangense</name>
    <dbReference type="NCBI Taxonomy" id="261291"/>
    <lineage>
        <taxon>Archaea</taxon>
        <taxon>Methanobacteriati</taxon>
        <taxon>Methanobacteriota</taxon>
        <taxon>Stenosarchaea group</taxon>
        <taxon>Halobacteria</taxon>
        <taxon>Halobacteriales</taxon>
        <taxon>Haloferacaceae</taxon>
        <taxon>Halorubrum</taxon>
    </lineage>
</organism>
<feature type="region of interest" description="Disordered" evidence="1">
    <location>
        <begin position="179"/>
        <end position="228"/>
    </location>
</feature>
<proteinExistence type="predicted"/>
<accession>A0A1G7L8L5</accession>
<name>A0A1G7L8L5_9EURY</name>
<dbReference type="EMBL" id="FNBO01000004">
    <property type="protein sequence ID" value="SDF45818.1"/>
    <property type="molecule type" value="Genomic_DNA"/>
</dbReference>
<dbReference type="OrthoDB" id="350240at2157"/>
<feature type="compositionally biased region" description="Polar residues" evidence="1">
    <location>
        <begin position="186"/>
        <end position="217"/>
    </location>
</feature>
<keyword evidence="3" id="KW-1185">Reference proteome</keyword>
<dbReference type="RefSeq" id="WP_149798349.1">
    <property type="nucleotide sequence ID" value="NZ_FNBO01000004.1"/>
</dbReference>
<protein>
    <submittedName>
        <fullName evidence="2">Uncharacterized protein</fullName>
    </submittedName>
</protein>
<evidence type="ECO:0000313" key="3">
    <source>
        <dbReference type="Proteomes" id="UP000324020"/>
    </source>
</evidence>
<evidence type="ECO:0000256" key="1">
    <source>
        <dbReference type="SAM" id="MobiDB-lite"/>
    </source>
</evidence>
<gene>
    <name evidence="2" type="ORF">SAMN04488067_104257</name>
</gene>
<dbReference type="AlphaFoldDB" id="A0A1G7L8L5"/>
<reference evidence="2 3" key="1">
    <citation type="submission" date="2016-10" db="EMBL/GenBank/DDBJ databases">
        <authorList>
            <person name="Varghese N."/>
            <person name="Submissions S."/>
        </authorList>
    </citation>
    <scope>NUCLEOTIDE SEQUENCE [LARGE SCALE GENOMIC DNA]</scope>
    <source>
        <strain evidence="2 3">CGMCC 1.3527</strain>
    </source>
</reference>
<dbReference type="Proteomes" id="UP000324020">
    <property type="component" value="Unassembled WGS sequence"/>
</dbReference>
<evidence type="ECO:0000313" key="2">
    <source>
        <dbReference type="EMBL" id="SDF45818.1"/>
    </source>
</evidence>
<sequence>MTDRSEIVGVRLTPAEREKFEDFLREEDEFDSISRFFRVAAHRHMATANEDVSIDPEEIIDAVDSAVTPISERLERVEDHVLSIDSSVTNDDKIDLLAQDLYSSLPTHSKADGLPDFDKIKEFDAPSDLALAQGISTPEIWAEYYDEELADVRRACARMLEYYPEVNYIQDRAGESKTHVPVHNDVGQTNTSRQVDSIAGQNSSSSRPQKTQEQGHSTVRRYYKESGD</sequence>